<evidence type="ECO:0000313" key="3">
    <source>
        <dbReference type="Proteomes" id="UP000186601"/>
    </source>
</evidence>
<accession>A0A2R6QM55</accession>
<organism evidence="2 3">
    <name type="scientific">Hermanssonia centrifuga</name>
    <dbReference type="NCBI Taxonomy" id="98765"/>
    <lineage>
        <taxon>Eukaryota</taxon>
        <taxon>Fungi</taxon>
        <taxon>Dikarya</taxon>
        <taxon>Basidiomycota</taxon>
        <taxon>Agaricomycotina</taxon>
        <taxon>Agaricomycetes</taxon>
        <taxon>Polyporales</taxon>
        <taxon>Meruliaceae</taxon>
        <taxon>Hermanssonia</taxon>
    </lineage>
</organism>
<dbReference type="AlphaFoldDB" id="A0A2R6QM55"/>
<keyword evidence="3" id="KW-1185">Reference proteome</keyword>
<evidence type="ECO:0000256" key="1">
    <source>
        <dbReference type="SAM" id="MobiDB-lite"/>
    </source>
</evidence>
<dbReference type="InterPro" id="IPR001138">
    <property type="entry name" value="Zn2Cys6_DnaBD"/>
</dbReference>
<proteinExistence type="predicted"/>
<gene>
    <name evidence="2" type="ORF">PHLCEN_2v3357</name>
</gene>
<comment type="caution">
    <text evidence="2">The sequence shown here is derived from an EMBL/GenBank/DDBJ whole genome shotgun (WGS) entry which is preliminary data.</text>
</comment>
<reference evidence="2 3" key="1">
    <citation type="submission" date="2018-02" db="EMBL/GenBank/DDBJ databases">
        <title>Genome sequence of the basidiomycete white-rot fungus Phlebia centrifuga.</title>
        <authorList>
            <person name="Granchi Z."/>
            <person name="Peng M."/>
            <person name="de Vries R.P."/>
            <person name="Hilden K."/>
            <person name="Makela M.R."/>
            <person name="Grigoriev I."/>
            <person name="Riley R."/>
        </authorList>
    </citation>
    <scope>NUCLEOTIDE SEQUENCE [LARGE SCALE GENOMIC DNA]</scope>
    <source>
        <strain evidence="2 3">FBCC195</strain>
    </source>
</reference>
<dbReference type="Proteomes" id="UP000186601">
    <property type="component" value="Unassembled WGS sequence"/>
</dbReference>
<feature type="region of interest" description="Disordered" evidence="1">
    <location>
        <begin position="10"/>
        <end position="32"/>
    </location>
</feature>
<evidence type="ECO:0000313" key="2">
    <source>
        <dbReference type="EMBL" id="PSS10984.1"/>
    </source>
</evidence>
<dbReference type="GO" id="GO:0000981">
    <property type="term" value="F:DNA-binding transcription factor activity, RNA polymerase II-specific"/>
    <property type="evidence" value="ECO:0007669"/>
    <property type="project" value="InterPro"/>
</dbReference>
<feature type="compositionally biased region" description="Low complexity" evidence="1">
    <location>
        <begin position="18"/>
        <end position="28"/>
    </location>
</feature>
<dbReference type="EMBL" id="MLYV02000324">
    <property type="protein sequence ID" value="PSS10984.1"/>
    <property type="molecule type" value="Genomic_DNA"/>
</dbReference>
<dbReference type="GO" id="GO:0008270">
    <property type="term" value="F:zinc ion binding"/>
    <property type="evidence" value="ECO:0007669"/>
    <property type="project" value="InterPro"/>
</dbReference>
<dbReference type="CDD" id="cd00067">
    <property type="entry name" value="GAL4"/>
    <property type="match status" value="1"/>
</dbReference>
<dbReference type="OrthoDB" id="39175at2759"/>
<sequence>MTQEEYVLFPLYTPPPSSSTTTHEPASTYTRSKVSDNDHCFAPRFTADATEHAGIATDYKLSTNWESMVREQSSYCVDPGFSQYSVGMYDENLGEAENIDTSEGPSYPETAALFQLTGLAYEENKTDQFSPLEPGGYPVPGILYRAEPELPWLPMTVVSQPKQCPKRKYMTPLACFFCRKRKIQCGGPSQVCGLNESPSCP</sequence>
<name>A0A2R6QM55_9APHY</name>
<protein>
    <submittedName>
        <fullName evidence="2">Uncharacterized protein</fullName>
    </submittedName>
</protein>